<keyword evidence="15" id="KW-1185">Reference proteome</keyword>
<accession>A0A2A6CZ67</accession>
<protein>
    <recommendedName>
        <fullName evidence="11">Short-chain dehydrogenase/reductase 3</fullName>
    </recommendedName>
    <alternativeName>
        <fullName evidence="12">Retinal short-chain dehydrogenase/reductase 1</fullName>
    </alternativeName>
</protein>
<evidence type="ECO:0000256" key="10">
    <source>
        <dbReference type="ARBA" id="ARBA00059620"/>
    </source>
</evidence>
<keyword evidence="8" id="KW-0443">Lipid metabolism</keyword>
<sequence>MSDKVEDFQDQVTQILALPFINNNTKLYDNANDQFRCFITYVDTKILECREKMAESACIFAVNHVQNRFIVSEMSVELANVFEILQVRRASDFHLQLDTMKGDSETTHLMRDFHDATARWDAFLDEIDAIIDDKIGPSDVAPTNSDSRAPFAYLMNEVPSTLYLISIVRSFTEESVKTYILALYNKMDEMKKMGCEVYLLTRGPSIGTQGVCDENQAQSELKSHRQRAKRIAGWNSLLQVVEATISDENRAKSRQSSRDGVADPTDAAAFIASQTGCILVDRAGNVHFKFVEDEFTKAWPDSDILLSEIKKKGIPPPSSGDNEKEKLEKPSNADSSSSESDKKGCCTILPSSTMIEYLEEFLEAVIVHARLLVIIIIGVVKACLPMGFRRASEVCCEICLITGSGSGIGRLMAVEFAKLGCTMVLWDVNTAGNEETKAMVKATGATVYSYTVDLSKRDQINVTASKVANEVGVVDILNTQVNNAGVVTGKKLIDSPDEQIERTMAVNASACLYTAKKFVKGMIERNHGHIPTIAMTIASIAGKMGGAGVVDYCASKFAAVGYHESLVAELCHLGADGVNMTLVCPYVINTGMFDGRKNKSPAILSNLEPQYVVDCIMEAFLTNKGELQMPKSLYWMALLNFMPSEAKHILCEYLVRFRFFTSLSSIFSIMEYMEEILHSTWTTVRIFVALVVSTIKAFLPMEWLPRKSVKGEICLITGAGSGIGRLMAMEFAKLGCTMVLWDVNTAGNEETKEMMSKSGVTVHTYTVDVSKREQINKAAKRVAKEVGTVDILINNAGVVTGKKLIDCPDEWIERTMDVNASACLYTAKNFVKPMIERNHGHVVTIASVAGKIGGPGVVDYCASKFAAVGFHESLSAELQHLKADGVKMTLVCPYIINTGMFAGAENKSQKLVSNLEPEYVVDCIMEAVLTNKAELVMPKSSSPPKRSTFWPSISVNTTRWIPPFIYSRTRSLAPHFTMDYMDEFLQSAIVVLRVLIVSVISIVKACLPVGYLPRKDVKGEICLITGAGSGIGRLMAIEFAKLGCTMVLWDVNTAGNEETKGMLSKTGATVHTYTVDVSKRDQINGAAARVKKEVGTVGILINNAGVVTGKNLIDSPDELIERTMAVNASACLYTSKNFVKGMIEKNHGHIVTIASIAGKVGGAGLVDYCASKHAAVGFHDSLAAELRHLKSDGVKMTLVMPYLINTGMFDGFDNKSPGIISNLEPEYVVECIMEAVLTNKEELIMPKILYYLALLNFFPNEAKMIIYEYLGQFDCMDSFKGRRKITA</sequence>
<dbReference type="GO" id="GO:0016616">
    <property type="term" value="F:oxidoreductase activity, acting on the CH-OH group of donors, NAD or NADP as acceptor"/>
    <property type="evidence" value="ECO:0000318"/>
    <property type="project" value="GO_Central"/>
</dbReference>
<feature type="region of interest" description="Disordered" evidence="13">
    <location>
        <begin position="310"/>
        <end position="343"/>
    </location>
</feature>
<dbReference type="GO" id="GO:0005811">
    <property type="term" value="C:lipid droplet"/>
    <property type="evidence" value="ECO:0000318"/>
    <property type="project" value="GO_Central"/>
</dbReference>
<dbReference type="PANTHER" id="PTHR24322">
    <property type="entry name" value="PKSB"/>
    <property type="match status" value="1"/>
</dbReference>
<dbReference type="GO" id="GO:0052650">
    <property type="term" value="F:all-trans-retinol dehydrogenase (NADP+) activity"/>
    <property type="evidence" value="ECO:0007669"/>
    <property type="project" value="UniProtKB-ARBA"/>
</dbReference>
<evidence type="ECO:0000256" key="8">
    <source>
        <dbReference type="ARBA" id="ARBA00023098"/>
    </source>
</evidence>
<keyword evidence="3" id="KW-0812">Transmembrane</keyword>
<evidence type="ECO:0000256" key="5">
    <source>
        <dbReference type="ARBA" id="ARBA00022989"/>
    </source>
</evidence>
<keyword evidence="6" id="KW-0560">Oxidoreductase</keyword>
<dbReference type="GO" id="GO:0016020">
    <property type="term" value="C:membrane"/>
    <property type="evidence" value="ECO:0007669"/>
    <property type="project" value="UniProtKB-SubCell"/>
</dbReference>
<dbReference type="FunFam" id="3.40.50.720:FF:000202">
    <property type="entry name" value="Short-chain dehydrogenase/reductase family 16C member 6"/>
    <property type="match status" value="2"/>
</dbReference>
<evidence type="ECO:0000256" key="7">
    <source>
        <dbReference type="ARBA" id="ARBA00023027"/>
    </source>
</evidence>
<evidence type="ECO:0000313" key="15">
    <source>
        <dbReference type="Proteomes" id="UP000005239"/>
    </source>
</evidence>
<dbReference type="FunFam" id="3.40.50.720:FF:000131">
    <property type="entry name" value="Short-chain dehydrogenase/reductase 3"/>
    <property type="match status" value="1"/>
</dbReference>
<dbReference type="PROSITE" id="PS00061">
    <property type="entry name" value="ADH_SHORT"/>
    <property type="match status" value="2"/>
</dbReference>
<keyword evidence="5" id="KW-1133">Transmembrane helix</keyword>
<dbReference type="EnsemblMetazoa" id="PPA17374.1">
    <property type="protein sequence ID" value="PPA17374.1"/>
    <property type="gene ID" value="WBGene00106928"/>
</dbReference>
<proteinExistence type="inferred from homology"/>
<dbReference type="InterPro" id="IPR002347">
    <property type="entry name" value="SDR_fam"/>
</dbReference>
<dbReference type="CDD" id="cd05339">
    <property type="entry name" value="17beta-HSDXI-like_SDR_c"/>
    <property type="match status" value="3"/>
</dbReference>
<dbReference type="PANTHER" id="PTHR24322:SF742">
    <property type="entry name" value="PROTEIN DHS-3"/>
    <property type="match status" value="1"/>
</dbReference>
<reference evidence="15" key="1">
    <citation type="journal article" date="2008" name="Nat. Genet.">
        <title>The Pristionchus pacificus genome provides a unique perspective on nematode lifestyle and parasitism.</title>
        <authorList>
            <person name="Dieterich C."/>
            <person name="Clifton S.W."/>
            <person name="Schuster L.N."/>
            <person name="Chinwalla A."/>
            <person name="Delehaunty K."/>
            <person name="Dinkelacker I."/>
            <person name="Fulton L."/>
            <person name="Fulton R."/>
            <person name="Godfrey J."/>
            <person name="Minx P."/>
            <person name="Mitreva M."/>
            <person name="Roeseler W."/>
            <person name="Tian H."/>
            <person name="Witte H."/>
            <person name="Yang S.P."/>
            <person name="Wilson R.K."/>
            <person name="Sommer R.J."/>
        </authorList>
    </citation>
    <scope>NUCLEOTIDE SEQUENCE [LARGE SCALE GENOMIC DNA]</scope>
    <source>
        <strain evidence="15">PS312</strain>
    </source>
</reference>
<dbReference type="PRINTS" id="PR00081">
    <property type="entry name" value="GDHRDH"/>
</dbReference>
<keyword evidence="4" id="KW-0521">NADP</keyword>
<organism evidence="14 15">
    <name type="scientific">Pristionchus pacificus</name>
    <name type="common">Parasitic nematode worm</name>
    <dbReference type="NCBI Taxonomy" id="54126"/>
    <lineage>
        <taxon>Eukaryota</taxon>
        <taxon>Metazoa</taxon>
        <taxon>Ecdysozoa</taxon>
        <taxon>Nematoda</taxon>
        <taxon>Chromadorea</taxon>
        <taxon>Rhabditida</taxon>
        <taxon>Rhabditina</taxon>
        <taxon>Diplogasteromorpha</taxon>
        <taxon>Diplogasteroidea</taxon>
        <taxon>Neodiplogasteridae</taxon>
        <taxon>Pristionchus</taxon>
    </lineage>
</organism>
<dbReference type="Pfam" id="PF00106">
    <property type="entry name" value="adh_short"/>
    <property type="match status" value="3"/>
</dbReference>
<evidence type="ECO:0000256" key="1">
    <source>
        <dbReference type="ARBA" id="ARBA00004141"/>
    </source>
</evidence>
<evidence type="ECO:0000256" key="9">
    <source>
        <dbReference type="ARBA" id="ARBA00023136"/>
    </source>
</evidence>
<gene>
    <name evidence="14" type="primary">WBGene00106928</name>
</gene>
<accession>A0A8R1UB55</accession>
<keyword evidence="9" id="KW-0472">Membrane</keyword>
<evidence type="ECO:0000256" key="2">
    <source>
        <dbReference type="ARBA" id="ARBA00006484"/>
    </source>
</evidence>
<dbReference type="PRINTS" id="PR00080">
    <property type="entry name" value="SDRFAMILY"/>
</dbReference>
<comment type="function">
    <text evidence="10">Catalyzes the reduction of all-trans-retinal to all-trans-retinol in the presence of NADPH.</text>
</comment>
<evidence type="ECO:0000256" key="12">
    <source>
        <dbReference type="ARBA" id="ARBA00082544"/>
    </source>
</evidence>
<evidence type="ECO:0000256" key="4">
    <source>
        <dbReference type="ARBA" id="ARBA00022857"/>
    </source>
</evidence>
<dbReference type="Gene3D" id="3.40.50.720">
    <property type="entry name" value="NAD(P)-binding Rossmann-like Domain"/>
    <property type="match status" value="3"/>
</dbReference>
<comment type="similarity">
    <text evidence="2">Belongs to the short-chain dehydrogenases/reductases (SDR) family.</text>
</comment>
<name>A0A2A6CZ67_PRIPA</name>
<dbReference type="InterPro" id="IPR036291">
    <property type="entry name" value="NAD(P)-bd_dom_sf"/>
</dbReference>
<keyword evidence="7" id="KW-0520">NAD</keyword>
<evidence type="ECO:0000313" key="14">
    <source>
        <dbReference type="EnsemblMetazoa" id="PPA17374.1"/>
    </source>
</evidence>
<reference evidence="14" key="2">
    <citation type="submission" date="2022-06" db="UniProtKB">
        <authorList>
            <consortium name="EnsemblMetazoa"/>
        </authorList>
    </citation>
    <scope>IDENTIFICATION</scope>
    <source>
        <strain evidence="14">PS312</strain>
    </source>
</reference>
<dbReference type="Proteomes" id="UP000005239">
    <property type="component" value="Unassembled WGS sequence"/>
</dbReference>
<feature type="compositionally biased region" description="Basic and acidic residues" evidence="13">
    <location>
        <begin position="321"/>
        <end position="331"/>
    </location>
</feature>
<evidence type="ECO:0000256" key="6">
    <source>
        <dbReference type="ARBA" id="ARBA00023002"/>
    </source>
</evidence>
<evidence type="ECO:0000256" key="3">
    <source>
        <dbReference type="ARBA" id="ARBA00022692"/>
    </source>
</evidence>
<evidence type="ECO:0000256" key="13">
    <source>
        <dbReference type="SAM" id="MobiDB-lite"/>
    </source>
</evidence>
<dbReference type="SUPFAM" id="SSF51735">
    <property type="entry name" value="NAD(P)-binding Rossmann-fold domains"/>
    <property type="match status" value="3"/>
</dbReference>
<evidence type="ECO:0000256" key="11">
    <source>
        <dbReference type="ARBA" id="ARBA00068717"/>
    </source>
</evidence>
<comment type="subcellular location">
    <subcellularLocation>
        <location evidence="1">Membrane</location>
        <topology evidence="1">Multi-pass membrane protein</topology>
    </subcellularLocation>
</comment>
<dbReference type="InterPro" id="IPR020904">
    <property type="entry name" value="Sc_DH/Rdtase_CS"/>
</dbReference>